<keyword evidence="7" id="KW-1185">Reference proteome</keyword>
<evidence type="ECO:0000256" key="3">
    <source>
        <dbReference type="ARBA" id="ARBA00022679"/>
    </source>
</evidence>
<evidence type="ECO:0000256" key="2">
    <source>
        <dbReference type="ARBA" id="ARBA00022676"/>
    </source>
</evidence>
<dbReference type="GO" id="GO:0016020">
    <property type="term" value="C:membrane"/>
    <property type="evidence" value="ECO:0007669"/>
    <property type="project" value="UniProtKB-SubCell"/>
</dbReference>
<comment type="similarity">
    <text evidence="1 4">Belongs to the UDP-glycosyltransferase family.</text>
</comment>
<dbReference type="Gene3D" id="3.40.50.2000">
    <property type="entry name" value="Glycogen Phosphorylase B"/>
    <property type="match status" value="2"/>
</dbReference>
<evidence type="ECO:0000256" key="4">
    <source>
        <dbReference type="RuleBase" id="RU003718"/>
    </source>
</evidence>
<keyword evidence="5" id="KW-0472">Membrane</keyword>
<proteinExistence type="inferred from homology"/>
<comment type="catalytic activity">
    <reaction evidence="5">
        <text>glucuronate acceptor + UDP-alpha-D-glucuronate = acceptor beta-D-glucuronoside + UDP + H(+)</text>
        <dbReference type="Rhea" id="RHEA:21032"/>
        <dbReference type="ChEBI" id="CHEBI:15378"/>
        <dbReference type="ChEBI" id="CHEBI:58052"/>
        <dbReference type="ChEBI" id="CHEBI:58223"/>
        <dbReference type="ChEBI" id="CHEBI:132367"/>
        <dbReference type="ChEBI" id="CHEBI:132368"/>
        <dbReference type="EC" id="2.4.1.17"/>
    </reaction>
</comment>
<dbReference type="PROSITE" id="PS00375">
    <property type="entry name" value="UDPGT"/>
    <property type="match status" value="1"/>
</dbReference>
<reference evidence="6 7" key="1">
    <citation type="journal article" date="2024" name="Insects">
        <title>An Improved Chromosome-Level Genome Assembly of the Firefly Pyrocoelia pectoralis.</title>
        <authorList>
            <person name="Fu X."/>
            <person name="Meyer-Rochow V.B."/>
            <person name="Ballantyne L."/>
            <person name="Zhu X."/>
        </authorList>
    </citation>
    <scope>NUCLEOTIDE SEQUENCE [LARGE SCALE GENOMIC DNA]</scope>
    <source>
        <strain evidence="6">XCY_ONT2</strain>
    </source>
</reference>
<keyword evidence="3 4" id="KW-0808">Transferase</keyword>
<organism evidence="6 7">
    <name type="scientific">Pyrocoelia pectoralis</name>
    <dbReference type="NCBI Taxonomy" id="417401"/>
    <lineage>
        <taxon>Eukaryota</taxon>
        <taxon>Metazoa</taxon>
        <taxon>Ecdysozoa</taxon>
        <taxon>Arthropoda</taxon>
        <taxon>Hexapoda</taxon>
        <taxon>Insecta</taxon>
        <taxon>Pterygota</taxon>
        <taxon>Neoptera</taxon>
        <taxon>Endopterygota</taxon>
        <taxon>Coleoptera</taxon>
        <taxon>Polyphaga</taxon>
        <taxon>Elateriformia</taxon>
        <taxon>Elateroidea</taxon>
        <taxon>Lampyridae</taxon>
        <taxon>Lampyrinae</taxon>
        <taxon>Pyrocoelia</taxon>
    </lineage>
</organism>
<dbReference type="GO" id="GO:0015020">
    <property type="term" value="F:glucuronosyltransferase activity"/>
    <property type="evidence" value="ECO:0007669"/>
    <property type="project" value="UniProtKB-EC"/>
</dbReference>
<dbReference type="InterPro" id="IPR002213">
    <property type="entry name" value="UDP_glucos_trans"/>
</dbReference>
<accession>A0AAN7UWU8</accession>
<dbReference type="PANTHER" id="PTHR48043">
    <property type="entry name" value="EG:EG0003.4 PROTEIN-RELATED"/>
    <property type="match status" value="1"/>
</dbReference>
<dbReference type="FunFam" id="3.40.50.2000:FF:000050">
    <property type="entry name" value="UDP-glucuronosyltransferase"/>
    <property type="match status" value="1"/>
</dbReference>
<dbReference type="AlphaFoldDB" id="A0AAN7UWU8"/>
<feature type="transmembrane region" description="Helical" evidence="5">
    <location>
        <begin position="464"/>
        <end position="491"/>
    </location>
</feature>
<protein>
    <recommendedName>
        <fullName evidence="5">UDP-glucuronosyltransferase</fullName>
        <ecNumber evidence="5">2.4.1.17</ecNumber>
    </recommendedName>
</protein>
<evidence type="ECO:0000256" key="1">
    <source>
        <dbReference type="ARBA" id="ARBA00009995"/>
    </source>
</evidence>
<dbReference type="PANTHER" id="PTHR48043:SF159">
    <property type="entry name" value="EG:EG0003.4 PROTEIN-RELATED"/>
    <property type="match status" value="1"/>
</dbReference>
<keyword evidence="5" id="KW-1133">Transmembrane helix</keyword>
<keyword evidence="5" id="KW-0812">Transmembrane</keyword>
<evidence type="ECO:0000256" key="5">
    <source>
        <dbReference type="RuleBase" id="RU362059"/>
    </source>
</evidence>
<keyword evidence="2 4" id="KW-0328">Glycosyltransferase</keyword>
<dbReference type="EMBL" id="JAVRBK010000160">
    <property type="protein sequence ID" value="KAK5637752.1"/>
    <property type="molecule type" value="Genomic_DNA"/>
</dbReference>
<dbReference type="CDD" id="cd03784">
    <property type="entry name" value="GT1_Gtf-like"/>
    <property type="match status" value="1"/>
</dbReference>
<dbReference type="SUPFAM" id="SSF53756">
    <property type="entry name" value="UDP-Glycosyltransferase/glycogen phosphorylase"/>
    <property type="match status" value="1"/>
</dbReference>
<name>A0AAN7UWU8_9COLE</name>
<dbReference type="InterPro" id="IPR035595">
    <property type="entry name" value="UDP_glycos_trans_CS"/>
</dbReference>
<sequence length="513" mass="58692">LVYNILLLFVPSGSLHPKFTTSVFCQHLVCSRRKCCKILGIVPSPSYSHQVVFQPLWRELSLRGHQVTTLTTDPIKDSTLTNLTEIDLHFSYEAWNKIVMENVLSYNDNVFGAMLQFMTQIFDITDEQLRDTSVQKLLKSDQQFDLVIIEPLMTAMFAFVEKFQCPFISMLSMDGFSDHYKLIGNPTHPVMYPDVIHPYDDEMPFSQRLTSVVSFYTFSLLTTYGAHLQDQLIKKHFGLNYSSVNDIMRNASMLFVNSDPIFHKIRPLVPAVVQIGGGSHLRPPKPLPHDLKKKLDNAKNGFIYFSLGSNVKSKDIPMETRTTILETFSELPYIVLWKFEAEDLPNKPDNVIISKWLPQQDVLRHPNIKLFITQGGLQSSDETIHIGVPIVGMPFFADQAANIKRMVTKGMGLSVEYTALEKNHFQAKILEPMTGLERAVWWSEYVIRHKGAAHLRSPLLDIPWYQFLLLDVIGVLLFGCTFSLYILYLVVGSISRLVRRVLSNKEKMEVGYY</sequence>
<evidence type="ECO:0000313" key="7">
    <source>
        <dbReference type="Proteomes" id="UP001329430"/>
    </source>
</evidence>
<dbReference type="EC" id="2.4.1.17" evidence="5"/>
<dbReference type="InterPro" id="IPR050271">
    <property type="entry name" value="UDP-glycosyltransferase"/>
</dbReference>
<evidence type="ECO:0000313" key="6">
    <source>
        <dbReference type="EMBL" id="KAK5637752.1"/>
    </source>
</evidence>
<dbReference type="Pfam" id="PF00201">
    <property type="entry name" value="UDPGT"/>
    <property type="match status" value="1"/>
</dbReference>
<gene>
    <name evidence="6" type="ORF">RI129_000063</name>
</gene>
<feature type="non-terminal residue" evidence="6">
    <location>
        <position position="1"/>
    </location>
</feature>
<dbReference type="Proteomes" id="UP001329430">
    <property type="component" value="Unassembled WGS sequence"/>
</dbReference>
<comment type="subcellular location">
    <subcellularLocation>
        <location evidence="5">Membrane</location>
        <topology evidence="5">Single-pass membrane protein</topology>
    </subcellularLocation>
</comment>
<comment type="caution">
    <text evidence="6">The sequence shown here is derived from an EMBL/GenBank/DDBJ whole genome shotgun (WGS) entry which is preliminary data.</text>
</comment>